<evidence type="ECO:0000313" key="2">
    <source>
        <dbReference type="Proteomes" id="UP001152867"/>
    </source>
</evidence>
<protein>
    <submittedName>
        <fullName evidence="1">Phage minor capsid protein</fullName>
    </submittedName>
</protein>
<gene>
    <name evidence="1" type="ORF">NNA32_11700</name>
</gene>
<organism evidence="1 2">
    <name type="scientific">Furfurilactobacillus milii</name>
    <dbReference type="NCBI Taxonomy" id="2888272"/>
    <lineage>
        <taxon>Bacteria</taxon>
        <taxon>Bacillati</taxon>
        <taxon>Bacillota</taxon>
        <taxon>Bacilli</taxon>
        <taxon>Lactobacillales</taxon>
        <taxon>Lactobacillaceae</taxon>
        <taxon>Furfurilactobacillus</taxon>
    </lineage>
</organism>
<proteinExistence type="predicted"/>
<comment type="caution">
    <text evidence="1">The sequence shown here is derived from an EMBL/GenBank/DDBJ whole genome shotgun (WGS) entry which is preliminary data.</text>
</comment>
<dbReference type="RefSeq" id="WP_178943148.1">
    <property type="nucleotide sequence ID" value="NZ_JAIWJG010000018.1"/>
</dbReference>
<dbReference type="Pfam" id="PF06152">
    <property type="entry name" value="Phage_min_cap2"/>
    <property type="match status" value="1"/>
</dbReference>
<dbReference type="InterPro" id="IPR009319">
    <property type="entry name" value="Phage_A118_VSP1"/>
</dbReference>
<reference evidence="1" key="1">
    <citation type="submission" date="2022-06" db="EMBL/GenBank/DDBJ databases">
        <title>Antifungal cultures and metabolites of lactic acid bacteria for use in dairy fermentations.</title>
        <authorList>
            <person name="Zhao Z."/>
            <person name="Gaenzle M."/>
        </authorList>
    </citation>
    <scope>NUCLEOTIDE SEQUENCE</scope>
    <source>
        <strain evidence="1">FUA3126</strain>
    </source>
</reference>
<keyword evidence="2" id="KW-1185">Reference proteome</keyword>
<evidence type="ECO:0000313" key="1">
    <source>
        <dbReference type="EMBL" id="MDF9914903.1"/>
    </source>
</evidence>
<name>A0ABT6DCN3_9LACO</name>
<dbReference type="Proteomes" id="UP001152867">
    <property type="component" value="Unassembled WGS sequence"/>
</dbReference>
<dbReference type="EMBL" id="JANDJP010000021">
    <property type="protein sequence ID" value="MDF9914903.1"/>
    <property type="molecule type" value="Genomic_DNA"/>
</dbReference>
<sequence length="365" mass="41339">MLNPWDLDKVAAKDSQNFADVEGLIWQHIVNVLEQEQQSQPDSTPPSQWQQAMLDHADDIRKYAKEVTGNPQKQAVLTLQTMLGPISYNNMKRAENWLRTHTHKPVANIQDSQQIAKRIEAGKQDGEKYFTIARNNMSDNAYTQFSKIVNTASMDMRNGETSAKALNKAAKQWADQGIPALIDKAGRHWSPDVYVRTVIEASVNNTTNDVELTRYKQYGALVKVSSHAGCRPSHLRFQDHIYSLTGNTEKYPDFESTTGYGTVTGIGGIHCRHHALPYVEGEGYMKVPQMNADENAAMYANKQTQRHLESNVRKAKRQQVAAEKLGEPADVENAKYLVARRQKAVRDFTREHGLTRRYDRERAAI</sequence>
<accession>A0ABT6DCN3</accession>